<dbReference type="Gene3D" id="3.30.40.10">
    <property type="entry name" value="Zinc/RING finger domain, C3HC4 (zinc finger)"/>
    <property type="match status" value="1"/>
</dbReference>
<dbReference type="InterPro" id="IPR013083">
    <property type="entry name" value="Znf_RING/FYVE/PHD"/>
</dbReference>
<protein>
    <recommendedName>
        <fullName evidence="5">Zinc finger PHD-type domain-containing protein</fullName>
    </recommendedName>
</protein>
<sequence>MRGRCSSARLPLRKDASTCVTTDSHSVDTDTTTTTTTTHTINDPLEALRSAWQFTAVAQFFHLFCDSFGLDFFSTEQLEDNLIMVPVTKYIVDIHVNLLQRATTIRNIDHSNWYSVLSTQLQKCIEEGEDPLDGFFDQTDYSELPILVKVLILHRLCDWQFVNLDRFQPLENVVDEDEVHWRVEPIGFDAQGNTYYLFDDNRVYMEIAPPDLPRKRTRRKFEIESDSDDGINVDTKSKWVLVCRTVQDWESWPLAFKSSTHPDEKALYEYLTVDAMPHAISELKKWTQTQRMQEALQNRKRSTRLQIREIEQNTAAVLKSSSVVEPSRENHRDNVKPSRIRSGSNLVKHLEEESRRKEAERKAAEILRSNREKERERRIIERARRIKDGSPSFCLESSQLTHMSMDDSHKRRLSQTDSLGIMAMDFTADNDVKPDVISFAHDTGGVVDMSAPQTPLPGAIVVACNIAKATSTSLPCADTLCLGDPSSKTQPHSDASSSASMTAPNAPIEVSANETLDESSDVHLIKELIEEKWQFNCRCGLRGENIDDGTPMVECGVCGVWSHIACVARRKSRKLQLQGEPEEWESRDFQCTKCTAKARRKATAAAAKASASATPLLYHLPSSVSSSETDLALSRTTIPAPRSSQSRPNAMSVDRSGMRIKTHSSTVRRAACDNETHPASAPHSWMYARGLDAIVEAALHSDESAARPSFTATTTNTMCPPTLVYSWASSRPSGSDKEGEECDSYTTVTSTTRSYESSEITALAPPLDRNHLRVTSEDMPGVSGMLFLSGQTGYMDSTLREDPVLRPSLVVSGAHTASSYSGH</sequence>
<dbReference type="SUPFAM" id="SSF57903">
    <property type="entry name" value="FYVE/PHD zinc finger"/>
    <property type="match status" value="1"/>
</dbReference>
<feature type="compositionally biased region" description="Polar residues" evidence="2">
    <location>
        <begin position="629"/>
        <end position="649"/>
    </location>
</feature>
<dbReference type="PANTHER" id="PTHR14296:SF3">
    <property type="entry name" value="DIKAR, ISOFORM F"/>
    <property type="match status" value="1"/>
</dbReference>
<keyword evidence="4" id="KW-1185">Reference proteome</keyword>
<feature type="region of interest" description="Disordered" evidence="2">
    <location>
        <begin position="629"/>
        <end position="652"/>
    </location>
</feature>
<feature type="compositionally biased region" description="Polar residues" evidence="2">
    <location>
        <begin position="486"/>
        <end position="503"/>
    </location>
</feature>
<dbReference type="InterPro" id="IPR028938">
    <property type="entry name" value="Rsf1-like"/>
</dbReference>
<keyword evidence="1" id="KW-0175">Coiled coil</keyword>
<accession>A0ABQ8F7P5</accession>
<organism evidence="3 4">
    <name type="scientific">Batrachochytrium salamandrivorans</name>
    <dbReference type="NCBI Taxonomy" id="1357716"/>
    <lineage>
        <taxon>Eukaryota</taxon>
        <taxon>Fungi</taxon>
        <taxon>Fungi incertae sedis</taxon>
        <taxon>Chytridiomycota</taxon>
        <taxon>Chytridiomycota incertae sedis</taxon>
        <taxon>Chytridiomycetes</taxon>
        <taxon>Rhizophydiales</taxon>
        <taxon>Rhizophydiales incertae sedis</taxon>
        <taxon>Batrachochytrium</taxon>
    </lineage>
</organism>
<dbReference type="PANTHER" id="PTHR14296">
    <property type="entry name" value="REMODELING AND SPACING FACTOR 1"/>
    <property type="match status" value="1"/>
</dbReference>
<evidence type="ECO:0000256" key="2">
    <source>
        <dbReference type="SAM" id="MobiDB-lite"/>
    </source>
</evidence>
<dbReference type="EMBL" id="JAFCIX010000349">
    <property type="protein sequence ID" value="KAH6593655.1"/>
    <property type="molecule type" value="Genomic_DNA"/>
</dbReference>
<gene>
    <name evidence="3" type="ORF">BASA50_007213</name>
</gene>
<evidence type="ECO:0000256" key="1">
    <source>
        <dbReference type="SAM" id="Coils"/>
    </source>
</evidence>
<proteinExistence type="predicted"/>
<evidence type="ECO:0000313" key="3">
    <source>
        <dbReference type="EMBL" id="KAH6593655.1"/>
    </source>
</evidence>
<reference evidence="3 4" key="1">
    <citation type="submission" date="2021-02" db="EMBL/GenBank/DDBJ databases">
        <title>Variation within the Batrachochytrium salamandrivorans European outbreak.</title>
        <authorList>
            <person name="Kelly M."/>
            <person name="Pasmans F."/>
            <person name="Shea T.P."/>
            <person name="Munoz J.F."/>
            <person name="Carranza S."/>
            <person name="Cuomo C.A."/>
            <person name="Martel A."/>
        </authorList>
    </citation>
    <scope>NUCLEOTIDE SEQUENCE [LARGE SCALE GENOMIC DNA]</scope>
    <source>
        <strain evidence="3 4">AMFP18/2</strain>
    </source>
</reference>
<feature type="region of interest" description="Disordered" evidence="2">
    <location>
        <begin position="485"/>
        <end position="505"/>
    </location>
</feature>
<evidence type="ECO:0008006" key="5">
    <source>
        <dbReference type="Google" id="ProtNLM"/>
    </source>
</evidence>
<evidence type="ECO:0000313" key="4">
    <source>
        <dbReference type="Proteomes" id="UP001648503"/>
    </source>
</evidence>
<feature type="coiled-coil region" evidence="1">
    <location>
        <begin position="347"/>
        <end position="377"/>
    </location>
</feature>
<dbReference type="Proteomes" id="UP001648503">
    <property type="component" value="Unassembled WGS sequence"/>
</dbReference>
<comment type="caution">
    <text evidence="3">The sequence shown here is derived from an EMBL/GenBank/DDBJ whole genome shotgun (WGS) entry which is preliminary data.</text>
</comment>
<dbReference type="InterPro" id="IPR011011">
    <property type="entry name" value="Znf_FYVE_PHD"/>
</dbReference>
<name>A0ABQ8F7P5_9FUNG</name>